<dbReference type="AlphaFoldDB" id="A0AAV9PS64"/>
<evidence type="ECO:0000256" key="1">
    <source>
        <dbReference type="SAM" id="MobiDB-lite"/>
    </source>
</evidence>
<sequence>MAKRAGTRMQALVTVAGTVAFVGACSAVPRLSLTRTEDSTIVKYDHLKPKVHVPAPADPGLVITSGPKQPSSPPSPSTPAGHRKPFSDTDWILDTGATTHVCTNRALLHSYDTLNPYSNSLNPRAVGYFGPNPVPIVGAGDCTLSLPSRITQKTGGSADTPGLVVNRMTIRHVMHIPSAGVNLISWSQLKRAKGLDLNLVEDADGSLSVRNRGQLLMQFEARDGLFFLVQLPPKLPGSYGVDG</sequence>
<dbReference type="EMBL" id="JAXLQG010000025">
    <property type="protein sequence ID" value="KAK5528621.1"/>
    <property type="molecule type" value="Genomic_DNA"/>
</dbReference>
<evidence type="ECO:0000313" key="3">
    <source>
        <dbReference type="EMBL" id="KAK5528621.1"/>
    </source>
</evidence>
<evidence type="ECO:0000259" key="2">
    <source>
        <dbReference type="Pfam" id="PF22936"/>
    </source>
</evidence>
<dbReference type="InterPro" id="IPR054722">
    <property type="entry name" value="PolX-like_BBD"/>
</dbReference>
<evidence type="ECO:0000313" key="4">
    <source>
        <dbReference type="Proteomes" id="UP001345827"/>
    </source>
</evidence>
<comment type="caution">
    <text evidence="3">The sequence shown here is derived from an EMBL/GenBank/DDBJ whole genome shotgun (WGS) entry which is preliminary data.</text>
</comment>
<accession>A0AAV9PS64</accession>
<name>A0AAV9PS64_9PEZI</name>
<feature type="region of interest" description="Disordered" evidence="1">
    <location>
        <begin position="53"/>
        <end position="87"/>
    </location>
</feature>
<organism evidence="3 4">
    <name type="scientific">Vermiconidia calcicola</name>
    <dbReference type="NCBI Taxonomy" id="1690605"/>
    <lineage>
        <taxon>Eukaryota</taxon>
        <taxon>Fungi</taxon>
        <taxon>Dikarya</taxon>
        <taxon>Ascomycota</taxon>
        <taxon>Pezizomycotina</taxon>
        <taxon>Dothideomycetes</taxon>
        <taxon>Dothideomycetidae</taxon>
        <taxon>Mycosphaerellales</taxon>
        <taxon>Extremaceae</taxon>
        <taxon>Vermiconidia</taxon>
    </lineage>
</organism>
<dbReference type="Proteomes" id="UP001345827">
    <property type="component" value="Unassembled WGS sequence"/>
</dbReference>
<feature type="domain" description="Retrovirus-related Pol polyprotein from transposon TNT 1-94-like beta-barrel" evidence="2">
    <location>
        <begin position="91"/>
        <end position="191"/>
    </location>
</feature>
<keyword evidence="4" id="KW-1185">Reference proteome</keyword>
<dbReference type="PROSITE" id="PS51257">
    <property type="entry name" value="PROKAR_LIPOPROTEIN"/>
    <property type="match status" value="1"/>
</dbReference>
<proteinExistence type="predicted"/>
<reference evidence="3 4" key="1">
    <citation type="submission" date="2023-06" db="EMBL/GenBank/DDBJ databases">
        <title>Black Yeasts Isolated from many extreme environments.</title>
        <authorList>
            <person name="Coleine C."/>
            <person name="Stajich J.E."/>
            <person name="Selbmann L."/>
        </authorList>
    </citation>
    <scope>NUCLEOTIDE SEQUENCE [LARGE SCALE GENOMIC DNA]</scope>
    <source>
        <strain evidence="3 4">CCFEE 5887</strain>
    </source>
</reference>
<gene>
    <name evidence="3" type="ORF">LTR25_010234</name>
</gene>
<protein>
    <recommendedName>
        <fullName evidence="2">Retrovirus-related Pol polyprotein from transposon TNT 1-94-like beta-barrel domain-containing protein</fullName>
    </recommendedName>
</protein>
<dbReference type="Pfam" id="PF22936">
    <property type="entry name" value="Pol_BBD"/>
    <property type="match status" value="1"/>
</dbReference>